<reference evidence="2" key="1">
    <citation type="submission" date="2017-06" db="EMBL/GenBank/DDBJ databases">
        <authorList>
            <person name="Cremers G."/>
        </authorList>
    </citation>
    <scope>NUCLEOTIDE SEQUENCE [LARGE SCALE GENOMIC DNA]</scope>
</reference>
<sequence length="45" mass="5424">MIRMNKKVSEIHQKRSLLINPVKKKDSDELESWMIEEFFVPYQAS</sequence>
<keyword evidence="2" id="KW-1185">Reference proteome</keyword>
<evidence type="ECO:0000313" key="1">
    <source>
        <dbReference type="EMBL" id="SNQ60050.1"/>
    </source>
</evidence>
<dbReference type="Proteomes" id="UP000218615">
    <property type="component" value="Unassembled WGS sequence"/>
</dbReference>
<gene>
    <name evidence="1" type="ORF">MNV_1560003</name>
</gene>
<dbReference type="AlphaFoldDB" id="A0A284VL93"/>
<accession>A0A284VL93</accession>
<organism evidence="1 2">
    <name type="scientific">Candidatus Methanoperedens nitratireducens</name>
    <dbReference type="NCBI Taxonomy" id="1392998"/>
    <lineage>
        <taxon>Archaea</taxon>
        <taxon>Methanobacteriati</taxon>
        <taxon>Methanobacteriota</taxon>
        <taxon>Stenosarchaea group</taxon>
        <taxon>Methanomicrobia</taxon>
        <taxon>Methanosarcinales</taxon>
        <taxon>ANME-2 cluster</taxon>
        <taxon>Candidatus Methanoperedentaceae</taxon>
        <taxon>Candidatus Methanoperedens</taxon>
    </lineage>
</organism>
<protein>
    <submittedName>
        <fullName evidence="1">Uncharacterized protein</fullName>
    </submittedName>
</protein>
<name>A0A284VL93_9EURY</name>
<proteinExistence type="predicted"/>
<evidence type="ECO:0000313" key="2">
    <source>
        <dbReference type="Proteomes" id="UP000218615"/>
    </source>
</evidence>
<dbReference type="EMBL" id="FZMP01000064">
    <property type="protein sequence ID" value="SNQ60050.1"/>
    <property type="molecule type" value="Genomic_DNA"/>
</dbReference>